<evidence type="ECO:0000313" key="3">
    <source>
        <dbReference type="Proteomes" id="UP000593567"/>
    </source>
</evidence>
<evidence type="ECO:0000256" key="1">
    <source>
        <dbReference type="SAM" id="Phobius"/>
    </source>
</evidence>
<sequence>MVWMEQGSVNGAMRIFHDIMGGNNSRSLLNYFSLITSSFLVFMDVISRCAQILPSFYATVIYCYFILYINKNLVYCEMCMP</sequence>
<keyword evidence="3" id="KW-1185">Reference proteome</keyword>
<comment type="caution">
    <text evidence="2">The sequence shown here is derived from an EMBL/GenBank/DDBJ whole genome shotgun (WGS) entry which is preliminary data.</text>
</comment>
<dbReference type="AlphaFoldDB" id="A0A7J7JRU7"/>
<gene>
    <name evidence="2" type="ORF">EB796_013273</name>
</gene>
<proteinExistence type="predicted"/>
<feature type="transmembrane region" description="Helical" evidence="1">
    <location>
        <begin position="28"/>
        <end position="46"/>
    </location>
</feature>
<dbReference type="Proteomes" id="UP000593567">
    <property type="component" value="Unassembled WGS sequence"/>
</dbReference>
<evidence type="ECO:0000313" key="2">
    <source>
        <dbReference type="EMBL" id="KAF6028384.1"/>
    </source>
</evidence>
<reference evidence="2" key="1">
    <citation type="submission" date="2020-06" db="EMBL/GenBank/DDBJ databases">
        <title>Draft genome of Bugula neritina, a colonial animal packing powerful symbionts and potential medicines.</title>
        <authorList>
            <person name="Rayko M."/>
        </authorList>
    </citation>
    <scope>NUCLEOTIDE SEQUENCE [LARGE SCALE GENOMIC DNA]</scope>
    <source>
        <strain evidence="2">Kwan_BN1</strain>
    </source>
</reference>
<keyword evidence="1" id="KW-0472">Membrane</keyword>
<keyword evidence="1" id="KW-1133">Transmembrane helix</keyword>
<accession>A0A7J7JRU7</accession>
<feature type="transmembrane region" description="Helical" evidence="1">
    <location>
        <begin position="52"/>
        <end position="70"/>
    </location>
</feature>
<organism evidence="2 3">
    <name type="scientific">Bugula neritina</name>
    <name type="common">Brown bryozoan</name>
    <name type="synonym">Sertularia neritina</name>
    <dbReference type="NCBI Taxonomy" id="10212"/>
    <lineage>
        <taxon>Eukaryota</taxon>
        <taxon>Metazoa</taxon>
        <taxon>Spiralia</taxon>
        <taxon>Lophotrochozoa</taxon>
        <taxon>Bryozoa</taxon>
        <taxon>Gymnolaemata</taxon>
        <taxon>Cheilostomatida</taxon>
        <taxon>Flustrina</taxon>
        <taxon>Buguloidea</taxon>
        <taxon>Bugulidae</taxon>
        <taxon>Bugula</taxon>
    </lineage>
</organism>
<dbReference type="EMBL" id="VXIV02001954">
    <property type="protein sequence ID" value="KAF6028384.1"/>
    <property type="molecule type" value="Genomic_DNA"/>
</dbReference>
<keyword evidence="1" id="KW-0812">Transmembrane</keyword>
<name>A0A7J7JRU7_BUGNE</name>
<protein>
    <submittedName>
        <fullName evidence="2">Uncharacterized protein</fullName>
    </submittedName>
</protein>